<feature type="signal peptide" evidence="6">
    <location>
        <begin position="1"/>
        <end position="21"/>
    </location>
</feature>
<feature type="region of interest" description="Disordered" evidence="5">
    <location>
        <begin position="374"/>
        <end position="405"/>
    </location>
</feature>
<feature type="region of interest" description="Disordered" evidence="5">
    <location>
        <begin position="170"/>
        <end position="193"/>
    </location>
</feature>
<dbReference type="GeneID" id="19894675"/>
<sequence length="405" mass="45125">MATIVTIFLFLTSWFFPNFACQKNTVGPTMEEEEVRYFCHECTNEFGEAIQCPACGSDFVEKIETSDDPRQFVRSRPRMMGWSWSFGHRPVAVCSNRSTCSGTSENVISTETLPGTVSETAPDTSANATPSETDNTSPPPLSTQFENMLQNILSSIIGNTATVDIALHETSDNQESQAHEETNTEGGNRHRPGNFVFQRSFVWSNYPSGQEETRQGSENTTEETQESTRARAIPVHDLESFLENAFGTGLSEEGIPAGPLGRFFSSIFSMRNPGDYVWSSTTFDNIITQLMEQHPSTNAPPPASEEVINALPRMVVEEEDLHDCVICKEVYQPKEIYITLPCKHYFHDNCIIPWLKINNTCAICRTTVGANVLNQPSSSEAENKEDASKSSDNNENEQLEQEPPD</sequence>
<dbReference type="EMBL" id="AFWA02000003">
    <property type="protein sequence ID" value="EMR10831.1"/>
    <property type="molecule type" value="Genomic_DNA"/>
</dbReference>
<feature type="compositionally biased region" description="Acidic residues" evidence="5">
    <location>
        <begin position="394"/>
        <end position="405"/>
    </location>
</feature>
<dbReference type="PANTHER" id="PTHR45931:SF3">
    <property type="entry name" value="RING ZINC FINGER-CONTAINING PROTEIN"/>
    <property type="match status" value="1"/>
</dbReference>
<dbReference type="Gene3D" id="3.30.40.10">
    <property type="entry name" value="Zinc/RING finger domain, C3HC4 (zinc finger)"/>
    <property type="match status" value="1"/>
</dbReference>
<dbReference type="GO" id="GO:0005634">
    <property type="term" value="C:nucleus"/>
    <property type="evidence" value="ECO:0007669"/>
    <property type="project" value="TreeGrafter"/>
</dbReference>
<name>M7NUR0_PNEMU</name>
<dbReference type="Proteomes" id="UP000011958">
    <property type="component" value="Unassembled WGS sequence"/>
</dbReference>
<dbReference type="RefSeq" id="XP_007872891.1">
    <property type="nucleotide sequence ID" value="XM_007874700.1"/>
</dbReference>
<dbReference type="SMART" id="SM00184">
    <property type="entry name" value="RING"/>
    <property type="match status" value="1"/>
</dbReference>
<evidence type="ECO:0000256" key="4">
    <source>
        <dbReference type="PROSITE-ProRule" id="PRU00175"/>
    </source>
</evidence>
<gene>
    <name evidence="8" type="ORF">PNEG_00977</name>
</gene>
<dbReference type="OrthoDB" id="8062037at2759"/>
<dbReference type="STRING" id="1069680.M7NUR0"/>
<protein>
    <recommendedName>
        <fullName evidence="7">RING-type domain-containing protein</fullName>
    </recommendedName>
</protein>
<dbReference type="eggNOG" id="KOG0800">
    <property type="taxonomic scope" value="Eukaryota"/>
</dbReference>
<reference evidence="9" key="1">
    <citation type="journal article" date="2016" name="Nat. Commun.">
        <title>Genome analysis of three Pneumocystis species reveals adaptation mechanisms to life exclusively in mammalian hosts.</title>
        <authorList>
            <person name="Ma L."/>
            <person name="Chen Z."/>
            <person name="Huang D.W."/>
            <person name="Kutty G."/>
            <person name="Ishihara M."/>
            <person name="Wang H."/>
            <person name="Abouelleil A."/>
            <person name="Bishop L."/>
            <person name="Davey E."/>
            <person name="Deng R."/>
            <person name="Deng X."/>
            <person name="Fan L."/>
            <person name="Fantoni G."/>
            <person name="Fitzgerald M."/>
            <person name="Gogineni E."/>
            <person name="Goldberg J.M."/>
            <person name="Handley G."/>
            <person name="Hu X."/>
            <person name="Huber C."/>
            <person name="Jiao X."/>
            <person name="Jones K."/>
            <person name="Levin J.Z."/>
            <person name="Liu Y."/>
            <person name="Macdonald P."/>
            <person name="Melnikov A."/>
            <person name="Raley C."/>
            <person name="Sassi M."/>
            <person name="Sherman B.T."/>
            <person name="Song X."/>
            <person name="Sykes S."/>
            <person name="Tran B."/>
            <person name="Walsh L."/>
            <person name="Xia Y."/>
            <person name="Yang J."/>
            <person name="Young S."/>
            <person name="Zeng Q."/>
            <person name="Zheng X."/>
            <person name="Stephens R."/>
            <person name="Nusbaum C."/>
            <person name="Birren B.W."/>
            <person name="Azadi P."/>
            <person name="Lempicki R.A."/>
            <person name="Cuomo C.A."/>
            <person name="Kovacs J.A."/>
        </authorList>
    </citation>
    <scope>NUCLEOTIDE SEQUENCE [LARGE SCALE GENOMIC DNA]</scope>
    <source>
        <strain evidence="9">B123</strain>
    </source>
</reference>
<dbReference type="GO" id="GO:0008270">
    <property type="term" value="F:zinc ion binding"/>
    <property type="evidence" value="ECO:0007669"/>
    <property type="project" value="UniProtKB-KW"/>
</dbReference>
<evidence type="ECO:0000256" key="1">
    <source>
        <dbReference type="ARBA" id="ARBA00022723"/>
    </source>
</evidence>
<evidence type="ECO:0000313" key="8">
    <source>
        <dbReference type="EMBL" id="EMR10831.1"/>
    </source>
</evidence>
<dbReference type="Pfam" id="PF13639">
    <property type="entry name" value="zf-RING_2"/>
    <property type="match status" value="1"/>
</dbReference>
<evidence type="ECO:0000256" key="6">
    <source>
        <dbReference type="SAM" id="SignalP"/>
    </source>
</evidence>
<dbReference type="GO" id="GO:0061630">
    <property type="term" value="F:ubiquitin protein ligase activity"/>
    <property type="evidence" value="ECO:0007669"/>
    <property type="project" value="TreeGrafter"/>
</dbReference>
<keyword evidence="9" id="KW-1185">Reference proteome</keyword>
<proteinExistence type="predicted"/>
<organism evidence="8 9">
    <name type="scientific">Pneumocystis murina (strain B123)</name>
    <name type="common">Mouse pneumocystis pneumonia agent</name>
    <name type="synonym">Pneumocystis carinii f. sp. muris</name>
    <dbReference type="NCBI Taxonomy" id="1069680"/>
    <lineage>
        <taxon>Eukaryota</taxon>
        <taxon>Fungi</taxon>
        <taxon>Dikarya</taxon>
        <taxon>Ascomycota</taxon>
        <taxon>Taphrinomycotina</taxon>
        <taxon>Pneumocystomycetes</taxon>
        <taxon>Pneumocystaceae</taxon>
        <taxon>Pneumocystis</taxon>
    </lineage>
</organism>
<keyword evidence="2 4" id="KW-0863">Zinc-finger</keyword>
<dbReference type="SUPFAM" id="SSF57850">
    <property type="entry name" value="RING/U-box"/>
    <property type="match status" value="1"/>
</dbReference>
<comment type="caution">
    <text evidence="8">The sequence shown here is derived from an EMBL/GenBank/DDBJ whole genome shotgun (WGS) entry which is preliminary data.</text>
</comment>
<evidence type="ECO:0000259" key="7">
    <source>
        <dbReference type="PROSITE" id="PS50089"/>
    </source>
</evidence>
<dbReference type="PANTHER" id="PTHR45931">
    <property type="entry name" value="SI:CH211-59O9.10"/>
    <property type="match status" value="1"/>
</dbReference>
<dbReference type="InterPro" id="IPR051834">
    <property type="entry name" value="RING_finger_E3_ligase"/>
</dbReference>
<dbReference type="AlphaFoldDB" id="M7NUR0"/>
<keyword evidence="3" id="KW-0862">Zinc</keyword>
<dbReference type="InterPro" id="IPR001841">
    <property type="entry name" value="Znf_RING"/>
</dbReference>
<accession>M7NUR0</accession>
<evidence type="ECO:0000256" key="2">
    <source>
        <dbReference type="ARBA" id="ARBA00022771"/>
    </source>
</evidence>
<evidence type="ECO:0000256" key="5">
    <source>
        <dbReference type="SAM" id="MobiDB-lite"/>
    </source>
</evidence>
<dbReference type="PROSITE" id="PS50089">
    <property type="entry name" value="ZF_RING_2"/>
    <property type="match status" value="1"/>
</dbReference>
<keyword evidence="1" id="KW-0479">Metal-binding</keyword>
<dbReference type="OMA" id="FDIRFIF"/>
<feature type="compositionally biased region" description="Basic and acidic residues" evidence="5">
    <location>
        <begin position="170"/>
        <end position="182"/>
    </location>
</feature>
<dbReference type="HOGENOM" id="CLU_554503_0_0_1"/>
<feature type="region of interest" description="Disordered" evidence="5">
    <location>
        <begin position="207"/>
        <end position="234"/>
    </location>
</feature>
<dbReference type="VEuPathDB" id="FungiDB:PNEG_00977"/>
<evidence type="ECO:0000313" key="9">
    <source>
        <dbReference type="Proteomes" id="UP000011958"/>
    </source>
</evidence>
<feature type="region of interest" description="Disordered" evidence="5">
    <location>
        <begin position="111"/>
        <end position="143"/>
    </location>
</feature>
<feature type="chain" id="PRO_5004082377" description="RING-type domain-containing protein" evidence="6">
    <location>
        <begin position="22"/>
        <end position="405"/>
    </location>
</feature>
<feature type="domain" description="RING-type" evidence="7">
    <location>
        <begin position="324"/>
        <end position="365"/>
    </location>
</feature>
<dbReference type="GO" id="GO:0006511">
    <property type="term" value="P:ubiquitin-dependent protein catabolic process"/>
    <property type="evidence" value="ECO:0007669"/>
    <property type="project" value="TreeGrafter"/>
</dbReference>
<keyword evidence="6" id="KW-0732">Signal</keyword>
<dbReference type="InterPro" id="IPR013083">
    <property type="entry name" value="Znf_RING/FYVE/PHD"/>
</dbReference>
<evidence type="ECO:0000256" key="3">
    <source>
        <dbReference type="ARBA" id="ARBA00022833"/>
    </source>
</evidence>